<dbReference type="RefSeq" id="WP_309792548.1">
    <property type="nucleotide sequence ID" value="NZ_JAVDPW010000002.1"/>
</dbReference>
<dbReference type="Proteomes" id="UP001262410">
    <property type="component" value="Unassembled WGS sequence"/>
</dbReference>
<evidence type="ECO:0000256" key="2">
    <source>
        <dbReference type="ARBA" id="ARBA00007776"/>
    </source>
</evidence>
<comment type="caution">
    <text evidence="9">The sequence shown here is derived from an EMBL/GenBank/DDBJ whole genome shotgun (WGS) entry which is preliminary data.</text>
</comment>
<keyword evidence="5" id="KW-0133">Cell shape</keyword>
<organism evidence="9 10">
    <name type="scientific">Inquilinus ginsengisoli</name>
    <dbReference type="NCBI Taxonomy" id="363840"/>
    <lineage>
        <taxon>Bacteria</taxon>
        <taxon>Pseudomonadati</taxon>
        <taxon>Pseudomonadota</taxon>
        <taxon>Alphaproteobacteria</taxon>
        <taxon>Rhodospirillales</taxon>
        <taxon>Rhodospirillaceae</taxon>
        <taxon>Inquilinus</taxon>
    </lineage>
</organism>
<comment type="similarity">
    <text evidence="2">Belongs to the MreD family.</text>
</comment>
<proteinExistence type="inferred from homology"/>
<evidence type="ECO:0000256" key="3">
    <source>
        <dbReference type="ARBA" id="ARBA00022475"/>
    </source>
</evidence>
<dbReference type="Pfam" id="PF04093">
    <property type="entry name" value="MreD"/>
    <property type="match status" value="1"/>
</dbReference>
<evidence type="ECO:0000256" key="5">
    <source>
        <dbReference type="ARBA" id="ARBA00022960"/>
    </source>
</evidence>
<feature type="transmembrane region" description="Helical" evidence="8">
    <location>
        <begin position="108"/>
        <end position="127"/>
    </location>
</feature>
<keyword evidence="6 8" id="KW-1133">Transmembrane helix</keyword>
<feature type="transmembrane region" description="Helical" evidence="8">
    <location>
        <begin position="142"/>
        <end position="161"/>
    </location>
</feature>
<name>A0ABU1JLX0_9PROT</name>
<dbReference type="EMBL" id="JAVDPW010000002">
    <property type="protein sequence ID" value="MDR6288544.1"/>
    <property type="molecule type" value="Genomic_DNA"/>
</dbReference>
<evidence type="ECO:0000256" key="7">
    <source>
        <dbReference type="ARBA" id="ARBA00023136"/>
    </source>
</evidence>
<keyword evidence="7 8" id="KW-0472">Membrane</keyword>
<dbReference type="NCBIfam" id="TIGR03426">
    <property type="entry name" value="shape_MreD"/>
    <property type="match status" value="1"/>
</dbReference>
<accession>A0ABU1JLX0</accession>
<evidence type="ECO:0000313" key="10">
    <source>
        <dbReference type="Proteomes" id="UP001262410"/>
    </source>
</evidence>
<reference evidence="9 10" key="1">
    <citation type="submission" date="2023-07" db="EMBL/GenBank/DDBJ databases">
        <title>Sorghum-associated microbial communities from plants grown in Nebraska, USA.</title>
        <authorList>
            <person name="Schachtman D."/>
        </authorList>
    </citation>
    <scope>NUCLEOTIDE SEQUENCE [LARGE SCALE GENOMIC DNA]</scope>
    <source>
        <strain evidence="9 10">584</strain>
    </source>
</reference>
<dbReference type="InterPro" id="IPR007227">
    <property type="entry name" value="Cell_shape_determining_MreD"/>
</dbReference>
<gene>
    <name evidence="9" type="ORF">E9232_001051</name>
</gene>
<protein>
    <submittedName>
        <fullName evidence="9">Rod shape-determining protein MreD</fullName>
    </submittedName>
</protein>
<keyword evidence="4 8" id="KW-0812">Transmembrane</keyword>
<evidence type="ECO:0000256" key="4">
    <source>
        <dbReference type="ARBA" id="ARBA00022692"/>
    </source>
</evidence>
<evidence type="ECO:0000256" key="6">
    <source>
        <dbReference type="ARBA" id="ARBA00022989"/>
    </source>
</evidence>
<keyword evidence="10" id="KW-1185">Reference proteome</keyword>
<keyword evidence="3" id="KW-1003">Cell membrane</keyword>
<evidence type="ECO:0000256" key="1">
    <source>
        <dbReference type="ARBA" id="ARBA00004651"/>
    </source>
</evidence>
<evidence type="ECO:0000256" key="8">
    <source>
        <dbReference type="SAM" id="Phobius"/>
    </source>
</evidence>
<evidence type="ECO:0000313" key="9">
    <source>
        <dbReference type="EMBL" id="MDR6288544.1"/>
    </source>
</evidence>
<comment type="subcellular location">
    <subcellularLocation>
        <location evidence="1">Cell membrane</location>
        <topology evidence="1">Multi-pass membrane protein</topology>
    </subcellularLocation>
</comment>
<sequence>MTGDLLHKLDLAARHAAPGAVTMILVLVGVTPTHLPYYSAIAPMLPLASIYYWGVHRPDLMPMWLIFTIGLLHDVLTDSPIGLHAAILLLCQWVLLRQRRFLVGRPFVVLWGGYAAVAVGVSLVEWIGTGLYDLAVAPARPVLVRTVLTIALFPPLAWLFIQVHRGFLRAGD</sequence>